<dbReference type="Proteomes" id="UP000015106">
    <property type="component" value="Chromosome 1"/>
</dbReference>
<organism evidence="3 4">
    <name type="scientific">Triticum urartu</name>
    <name type="common">Red wild einkorn</name>
    <name type="synonym">Crithodium urartu</name>
    <dbReference type="NCBI Taxonomy" id="4572"/>
    <lineage>
        <taxon>Eukaryota</taxon>
        <taxon>Viridiplantae</taxon>
        <taxon>Streptophyta</taxon>
        <taxon>Embryophyta</taxon>
        <taxon>Tracheophyta</taxon>
        <taxon>Spermatophyta</taxon>
        <taxon>Magnoliopsida</taxon>
        <taxon>Liliopsida</taxon>
        <taxon>Poales</taxon>
        <taxon>Poaceae</taxon>
        <taxon>BOP clade</taxon>
        <taxon>Pooideae</taxon>
        <taxon>Triticodae</taxon>
        <taxon>Triticeae</taxon>
        <taxon>Triticinae</taxon>
        <taxon>Triticum</taxon>
    </lineage>
</organism>
<feature type="region of interest" description="Disordered" evidence="1">
    <location>
        <begin position="54"/>
        <end position="75"/>
    </location>
</feature>
<reference evidence="3" key="3">
    <citation type="submission" date="2022-06" db="UniProtKB">
        <authorList>
            <consortium name="EnsemblPlants"/>
        </authorList>
    </citation>
    <scope>IDENTIFICATION</scope>
</reference>
<proteinExistence type="predicted"/>
<protein>
    <recommendedName>
        <fullName evidence="2">U-box domain-containing protein</fullName>
    </recommendedName>
</protein>
<feature type="compositionally biased region" description="Gly residues" evidence="1">
    <location>
        <begin position="56"/>
        <end position="70"/>
    </location>
</feature>
<dbReference type="EnsemblPlants" id="TuG1812G0100004296.01.T01">
    <property type="protein sequence ID" value="TuG1812G0100004296.01.T01.cds320338"/>
    <property type="gene ID" value="TuG1812G0100004296.01"/>
</dbReference>
<feature type="region of interest" description="Disordered" evidence="1">
    <location>
        <begin position="102"/>
        <end position="131"/>
    </location>
</feature>
<dbReference type="Gramene" id="TuG1812G0100004296.01.T01">
    <property type="protein sequence ID" value="TuG1812G0100004296.01.T01.cds320338"/>
    <property type="gene ID" value="TuG1812G0100004296.01"/>
</dbReference>
<dbReference type="OrthoDB" id="1930451at2759"/>
<evidence type="ECO:0000259" key="2">
    <source>
        <dbReference type="Pfam" id="PF25598"/>
    </source>
</evidence>
<dbReference type="RefSeq" id="XP_048549130.1">
    <property type="nucleotide sequence ID" value="XM_048693173.1"/>
</dbReference>
<dbReference type="KEGG" id="tua:125528720"/>
<sequence length="363" mass="35121">MSRGAHREMPAAGGGGGVGTKLKATPRALFSCGIFSTCTHPALSPTATPNNNAAAGNGGVKGGGGGGSATPGGDASPALVEAVAASAVPSPVQWHRQKQVVHGGNANGSNGAGPSSFSSSSSSSASQSFTQWRLPVHHPQQAASSASAAGAGAASHAVAGSTEEKFAAGDVVAALRAVEREMEATETSKTVPAAVVAGVVAAVREPATARLAAKVLLVMLLEEGNREAAVEAGAASAGVEAVAASGPAGATAERALAALELLCTAAGGAAAVRREALAAPVLARAVEGMSGRGRECAIGVLAAIYGGEEAAGASPPPPEVVKAVVGAMQGECSARGRRKGAQLLRALQEGGRLGLAWDGVGGS</sequence>
<dbReference type="RefSeq" id="XP_048549114.1">
    <property type="nucleotide sequence ID" value="XM_048693157.1"/>
</dbReference>
<dbReference type="InterPro" id="IPR058678">
    <property type="entry name" value="ARM_PUB"/>
</dbReference>
<dbReference type="Pfam" id="PF25598">
    <property type="entry name" value="ARM_PUB"/>
    <property type="match status" value="1"/>
</dbReference>
<dbReference type="PANTHER" id="PTHR47873:SF1">
    <property type="entry name" value="ARM REPEAT SUPERFAMILY PROTEIN"/>
    <property type="match status" value="1"/>
</dbReference>
<gene>
    <name evidence="3" type="primary">LOC125528720</name>
</gene>
<name>A0A8R7P7Y9_TRIUA</name>
<evidence type="ECO:0000313" key="3">
    <source>
        <dbReference type="EnsemblPlants" id="TuG1812G0100004296.01.T01.cds320338"/>
    </source>
</evidence>
<reference evidence="3" key="2">
    <citation type="submission" date="2018-03" db="EMBL/GenBank/DDBJ databases">
        <title>The Triticum urartu genome reveals the dynamic nature of wheat genome evolution.</title>
        <authorList>
            <person name="Ling H."/>
            <person name="Ma B."/>
            <person name="Shi X."/>
            <person name="Liu H."/>
            <person name="Dong L."/>
            <person name="Sun H."/>
            <person name="Cao Y."/>
            <person name="Gao Q."/>
            <person name="Zheng S."/>
            <person name="Li Y."/>
            <person name="Yu Y."/>
            <person name="Du H."/>
            <person name="Qi M."/>
            <person name="Li Y."/>
            <person name="Yu H."/>
            <person name="Cui Y."/>
            <person name="Wang N."/>
            <person name="Chen C."/>
            <person name="Wu H."/>
            <person name="Zhao Y."/>
            <person name="Zhang J."/>
            <person name="Li Y."/>
            <person name="Zhou W."/>
            <person name="Zhang B."/>
            <person name="Hu W."/>
            <person name="Eijk M."/>
            <person name="Tang J."/>
            <person name="Witsenboer H."/>
            <person name="Zhao S."/>
            <person name="Li Z."/>
            <person name="Zhang A."/>
            <person name="Wang D."/>
            <person name="Liang C."/>
        </authorList>
    </citation>
    <scope>NUCLEOTIDE SEQUENCE [LARGE SCALE GENOMIC DNA]</scope>
    <source>
        <strain evidence="3">cv. G1812</strain>
    </source>
</reference>
<dbReference type="GeneID" id="125528720"/>
<evidence type="ECO:0000256" key="1">
    <source>
        <dbReference type="SAM" id="MobiDB-lite"/>
    </source>
</evidence>
<feature type="compositionally biased region" description="Low complexity" evidence="1">
    <location>
        <begin position="103"/>
        <end position="128"/>
    </location>
</feature>
<dbReference type="AlphaFoldDB" id="A0A8R7P7Y9"/>
<dbReference type="RefSeq" id="XP_048549121.1">
    <property type="nucleotide sequence ID" value="XM_048693164.1"/>
</dbReference>
<evidence type="ECO:0000313" key="4">
    <source>
        <dbReference type="Proteomes" id="UP000015106"/>
    </source>
</evidence>
<reference evidence="4" key="1">
    <citation type="journal article" date="2013" name="Nature">
        <title>Draft genome of the wheat A-genome progenitor Triticum urartu.</title>
        <authorList>
            <person name="Ling H.Q."/>
            <person name="Zhao S."/>
            <person name="Liu D."/>
            <person name="Wang J."/>
            <person name="Sun H."/>
            <person name="Zhang C."/>
            <person name="Fan H."/>
            <person name="Li D."/>
            <person name="Dong L."/>
            <person name="Tao Y."/>
            <person name="Gao C."/>
            <person name="Wu H."/>
            <person name="Li Y."/>
            <person name="Cui Y."/>
            <person name="Guo X."/>
            <person name="Zheng S."/>
            <person name="Wang B."/>
            <person name="Yu K."/>
            <person name="Liang Q."/>
            <person name="Yang W."/>
            <person name="Lou X."/>
            <person name="Chen J."/>
            <person name="Feng M."/>
            <person name="Jian J."/>
            <person name="Zhang X."/>
            <person name="Luo G."/>
            <person name="Jiang Y."/>
            <person name="Liu J."/>
            <person name="Wang Z."/>
            <person name="Sha Y."/>
            <person name="Zhang B."/>
            <person name="Wu H."/>
            <person name="Tang D."/>
            <person name="Shen Q."/>
            <person name="Xue P."/>
            <person name="Zou S."/>
            <person name="Wang X."/>
            <person name="Liu X."/>
            <person name="Wang F."/>
            <person name="Yang Y."/>
            <person name="An X."/>
            <person name="Dong Z."/>
            <person name="Zhang K."/>
            <person name="Zhang X."/>
            <person name="Luo M.C."/>
            <person name="Dvorak J."/>
            <person name="Tong Y."/>
            <person name="Wang J."/>
            <person name="Yang H."/>
            <person name="Li Z."/>
            <person name="Wang D."/>
            <person name="Zhang A."/>
            <person name="Wang J."/>
        </authorList>
    </citation>
    <scope>NUCLEOTIDE SEQUENCE</scope>
    <source>
        <strain evidence="4">cv. G1812</strain>
    </source>
</reference>
<dbReference type="PANTHER" id="PTHR47873">
    <property type="entry name" value="ARM REPEAT SUPERFAMILY PROTEIN"/>
    <property type="match status" value="1"/>
</dbReference>
<accession>A0A8R7P7Y9</accession>
<keyword evidence="4" id="KW-1185">Reference proteome</keyword>
<feature type="domain" description="U-box" evidence="2">
    <location>
        <begin position="187"/>
        <end position="348"/>
    </location>
</feature>